<evidence type="ECO:0008006" key="3">
    <source>
        <dbReference type="Google" id="ProtNLM"/>
    </source>
</evidence>
<keyword evidence="2" id="KW-1185">Reference proteome</keyword>
<sequence>MPTAQAFVHDGNWDGETDGNQAMKFMGNYTRNYVDNRDFMKADAKIFDKWHTKDFVFQKSDGTRTSGADDTTKALQEVYAIFSGGHKHRPTSLACWEEKDGSITMFGHAKVYVGFEGHDKTITDDDGDKWNAVMEGGFRFWYVKDGSGVDGIKIKETRIYADPMPAIGYALKNGILSPKDLGLA</sequence>
<dbReference type="AlphaFoldDB" id="A0A1V8S9I3"/>
<reference evidence="2" key="1">
    <citation type="submission" date="2017-03" db="EMBL/GenBank/DDBJ databases">
        <title>Genomes of endolithic fungi from Antarctica.</title>
        <authorList>
            <person name="Coleine C."/>
            <person name="Masonjones S."/>
            <person name="Stajich J.E."/>
        </authorList>
    </citation>
    <scope>NUCLEOTIDE SEQUENCE [LARGE SCALE GENOMIC DNA]</scope>
    <source>
        <strain evidence="2">CCFEE 5527</strain>
    </source>
</reference>
<evidence type="ECO:0000313" key="2">
    <source>
        <dbReference type="Proteomes" id="UP000192596"/>
    </source>
</evidence>
<accession>A0A1V8S9I3</accession>
<comment type="caution">
    <text evidence="1">The sequence shown here is derived from an EMBL/GenBank/DDBJ whole genome shotgun (WGS) entry which is preliminary data.</text>
</comment>
<evidence type="ECO:0000313" key="1">
    <source>
        <dbReference type="EMBL" id="OQN95904.1"/>
    </source>
</evidence>
<dbReference type="OrthoDB" id="5271918at2759"/>
<protein>
    <recommendedName>
        <fullName evidence="3">SnoaL-like domain-containing protein</fullName>
    </recommendedName>
</protein>
<dbReference type="EMBL" id="NAJO01000076">
    <property type="protein sequence ID" value="OQN95904.1"/>
    <property type="molecule type" value="Genomic_DNA"/>
</dbReference>
<dbReference type="InParanoid" id="A0A1V8S9I3"/>
<name>A0A1V8S9I3_9PEZI</name>
<proteinExistence type="predicted"/>
<organism evidence="1 2">
    <name type="scientific">Cryoendolithus antarcticus</name>
    <dbReference type="NCBI Taxonomy" id="1507870"/>
    <lineage>
        <taxon>Eukaryota</taxon>
        <taxon>Fungi</taxon>
        <taxon>Dikarya</taxon>
        <taxon>Ascomycota</taxon>
        <taxon>Pezizomycotina</taxon>
        <taxon>Dothideomycetes</taxon>
        <taxon>Dothideomycetidae</taxon>
        <taxon>Cladosporiales</taxon>
        <taxon>Cladosporiaceae</taxon>
        <taxon>Cryoendolithus</taxon>
    </lineage>
</organism>
<dbReference type="Proteomes" id="UP000192596">
    <property type="component" value="Unassembled WGS sequence"/>
</dbReference>
<gene>
    <name evidence="1" type="ORF">B0A48_17741</name>
</gene>